<dbReference type="InterPro" id="IPR006709">
    <property type="entry name" value="SSU_processome_Utp14"/>
</dbReference>
<feature type="region of interest" description="Disordered" evidence="5">
    <location>
        <begin position="511"/>
        <end position="535"/>
    </location>
</feature>
<comment type="caution">
    <text evidence="6">The sequence shown here is derived from an EMBL/GenBank/DDBJ whole genome shotgun (WGS) entry which is preliminary data.</text>
</comment>
<evidence type="ECO:0000256" key="2">
    <source>
        <dbReference type="ARBA" id="ARBA00007774"/>
    </source>
</evidence>
<comment type="subcellular location">
    <subcellularLocation>
        <location evidence="1">Nucleus</location>
        <location evidence="1">Nucleolus</location>
    </subcellularLocation>
</comment>
<dbReference type="PANTHER" id="PTHR14150:SF12">
    <property type="entry name" value="U3 SMALL NUCLEOLAR RNA-ASSOCIATED PROTEIN 14 HOMOLOG A"/>
    <property type="match status" value="1"/>
</dbReference>
<evidence type="ECO:0000313" key="7">
    <source>
        <dbReference type="Proteomes" id="UP000558164"/>
    </source>
</evidence>
<dbReference type="OrthoDB" id="277439at2759"/>
<dbReference type="GO" id="GO:0032040">
    <property type="term" value="C:small-subunit processome"/>
    <property type="evidence" value="ECO:0007669"/>
    <property type="project" value="InterPro"/>
</dbReference>
<name>A0A7L0VDQ4_9PASE</name>
<dbReference type="EMBL" id="VXAX01004444">
    <property type="protein sequence ID" value="NXL76722.1"/>
    <property type="molecule type" value="Genomic_DNA"/>
</dbReference>
<gene>
    <name evidence="6" type="primary">Utp14a</name>
    <name evidence="6" type="ORF">LEPASP_R10687</name>
</gene>
<feature type="region of interest" description="Disordered" evidence="5">
    <location>
        <begin position="712"/>
        <end position="749"/>
    </location>
</feature>
<dbReference type="GO" id="GO:0006364">
    <property type="term" value="P:rRNA processing"/>
    <property type="evidence" value="ECO:0007669"/>
    <property type="project" value="InterPro"/>
</dbReference>
<feature type="compositionally biased region" description="Basic and acidic residues" evidence="5">
    <location>
        <begin position="518"/>
        <end position="528"/>
    </location>
</feature>
<evidence type="ECO:0000256" key="3">
    <source>
        <dbReference type="ARBA" id="ARBA00022553"/>
    </source>
</evidence>
<dbReference type="AlphaFoldDB" id="A0A7L0VDQ4"/>
<dbReference type="Pfam" id="PF04615">
    <property type="entry name" value="Utp14"/>
    <property type="match status" value="1"/>
</dbReference>
<dbReference type="Proteomes" id="UP000558164">
    <property type="component" value="Unassembled WGS sequence"/>
</dbReference>
<feature type="compositionally biased region" description="Basic and acidic residues" evidence="5">
    <location>
        <begin position="402"/>
        <end position="425"/>
    </location>
</feature>
<keyword evidence="4" id="KW-0539">Nucleus</keyword>
<evidence type="ECO:0000313" key="6">
    <source>
        <dbReference type="EMBL" id="NXL76722.1"/>
    </source>
</evidence>
<reference evidence="6 7" key="1">
    <citation type="submission" date="2019-09" db="EMBL/GenBank/DDBJ databases">
        <title>Bird 10,000 Genomes (B10K) Project - Family phase.</title>
        <authorList>
            <person name="Zhang G."/>
        </authorList>
    </citation>
    <scope>NUCLEOTIDE SEQUENCE [LARGE SCALE GENOMIC DNA]</scope>
    <source>
        <strain evidence="6">B10K-DU-001-35</strain>
        <tissue evidence="6">Muscle</tissue>
    </source>
</reference>
<sequence>AGGSWRSAQRPAGRCPSSMSPAKVGQGAGQESGIWGGAAHRGPQRGLGQLPHLAVPHLCVGAGEKLVLSELLQPIHPKSTLSSVRKELARVKRKAAVELPLSKEEAKRVVREAAYVTTSKDVGKWQQVVLQNRRAEQLVFPLRQDIATVTPLERVTSAWKARTPLEQEIFGLLHKTQQPVTDPLLTLEEMASLQAMSLEEARRRRAELQKARAVQSYYEAKARRAKRIKSKKYHRVLKKSRRRQALKEFEQLHKSDPAAALARLEELEQLRMQERMSLKHQNKGKWARSRAIMAKYDLEARKAMQEQLARNKELMQKVQVEQPKDELCEVPEEDTAALPLPTGASGANPWMLGKPSELALEPEAQEGPRDDTVPGAVENMDKMEEEEEEEELSEEEALLQDFKQKRWERTGSPKGHGKDHGEELKAQSWTEAGAEQPRDSPIPSARTEELGDSPVPPVCAEELESAGPELPPQAQEQLLLLEQLRRVQTMEDVESLAKEELVEGQEKLVGLRAGKRAQHQEEGRAGDRHTKKAPAKRKMISLEALLDGKPQEMDCPSLPVVQEEEEGGIEQRGMITEAFAGDDVVADFRREKRRAEEAAKPQLVNLVLPGWGEWGGTGLKPSARKVKRFLIKPPPAPPRKDQHLPHVIVSEKRNIHAAAHQVSELPFPFERHQQFEQSMRTPVGPTWNTQRAFQKLTAPRVITRTGHIIQPISAEDVPSTAPGSGARLGGEAVPGGKAVPGEKVQPRRR</sequence>
<accession>A0A7L0VDQ4</accession>
<feature type="non-terminal residue" evidence="6">
    <location>
        <position position="749"/>
    </location>
</feature>
<evidence type="ECO:0000256" key="1">
    <source>
        <dbReference type="ARBA" id="ARBA00004604"/>
    </source>
</evidence>
<keyword evidence="3" id="KW-0597">Phosphoprotein</keyword>
<feature type="compositionally biased region" description="Acidic residues" evidence="5">
    <location>
        <begin position="383"/>
        <end position="398"/>
    </location>
</feature>
<evidence type="ECO:0000256" key="4">
    <source>
        <dbReference type="ARBA" id="ARBA00023242"/>
    </source>
</evidence>
<organism evidence="6 7">
    <name type="scientific">Leptocoma aspasia</name>
    <dbReference type="NCBI Taxonomy" id="2585812"/>
    <lineage>
        <taxon>Eukaryota</taxon>
        <taxon>Metazoa</taxon>
        <taxon>Chordata</taxon>
        <taxon>Craniata</taxon>
        <taxon>Vertebrata</taxon>
        <taxon>Euteleostomi</taxon>
        <taxon>Archelosauria</taxon>
        <taxon>Archosauria</taxon>
        <taxon>Dinosauria</taxon>
        <taxon>Saurischia</taxon>
        <taxon>Theropoda</taxon>
        <taxon>Coelurosauria</taxon>
        <taxon>Aves</taxon>
        <taxon>Neognathae</taxon>
        <taxon>Neoaves</taxon>
        <taxon>Telluraves</taxon>
        <taxon>Australaves</taxon>
        <taxon>Passeriformes</taxon>
        <taxon>Passeroidea</taxon>
        <taxon>Nectariniidae</taxon>
        <taxon>Leptocoma</taxon>
    </lineage>
</organism>
<evidence type="ECO:0000256" key="5">
    <source>
        <dbReference type="SAM" id="MobiDB-lite"/>
    </source>
</evidence>
<feature type="non-terminal residue" evidence="6">
    <location>
        <position position="1"/>
    </location>
</feature>
<dbReference type="PANTHER" id="PTHR14150">
    <property type="entry name" value="U3 SMALL NUCLEOLAR RNA-ASSOCIATED PROTEIN 14"/>
    <property type="match status" value="1"/>
</dbReference>
<keyword evidence="7" id="KW-1185">Reference proteome</keyword>
<feature type="region of interest" description="Disordered" evidence="5">
    <location>
        <begin position="1"/>
        <end position="40"/>
    </location>
</feature>
<comment type="similarity">
    <text evidence="2">Belongs to the UTP14 family.</text>
</comment>
<protein>
    <submittedName>
        <fullName evidence="6">UT14A protein</fullName>
    </submittedName>
</protein>
<feature type="region of interest" description="Disordered" evidence="5">
    <location>
        <begin position="362"/>
        <end position="469"/>
    </location>
</feature>
<proteinExistence type="inferred from homology"/>
<feature type="compositionally biased region" description="Gly residues" evidence="5">
    <location>
        <begin position="26"/>
        <end position="36"/>
    </location>
</feature>